<protein>
    <submittedName>
        <fullName evidence="12">PINIT domain-containing protein</fullName>
    </submittedName>
</protein>
<evidence type="ECO:0000256" key="6">
    <source>
        <dbReference type="ARBA" id="ARBA00022786"/>
    </source>
</evidence>
<feature type="compositionally biased region" description="Polar residues" evidence="9">
    <location>
        <begin position="464"/>
        <end position="495"/>
    </location>
</feature>
<keyword evidence="5 8" id="KW-0863">Zinc-finger</keyword>
<evidence type="ECO:0000256" key="9">
    <source>
        <dbReference type="SAM" id="MobiDB-lite"/>
    </source>
</evidence>
<dbReference type="InterPro" id="IPR023321">
    <property type="entry name" value="PINIT"/>
</dbReference>
<feature type="domain" description="PINIT" evidence="11">
    <location>
        <begin position="122"/>
        <end position="280"/>
    </location>
</feature>
<feature type="compositionally biased region" description="Pro residues" evidence="9">
    <location>
        <begin position="552"/>
        <end position="563"/>
    </location>
</feature>
<keyword evidence="4" id="KW-0479">Metal-binding</keyword>
<feature type="non-terminal residue" evidence="12">
    <location>
        <position position="563"/>
    </location>
</feature>
<gene>
    <name evidence="12" type="ORF">BDY21DRAFT_304054</name>
</gene>
<evidence type="ECO:0000313" key="13">
    <source>
        <dbReference type="Proteomes" id="UP000799766"/>
    </source>
</evidence>
<evidence type="ECO:0000256" key="4">
    <source>
        <dbReference type="ARBA" id="ARBA00022723"/>
    </source>
</evidence>
<dbReference type="Proteomes" id="UP000799766">
    <property type="component" value="Unassembled WGS sequence"/>
</dbReference>
<organism evidence="12 13">
    <name type="scientific">Lineolata rhizophorae</name>
    <dbReference type="NCBI Taxonomy" id="578093"/>
    <lineage>
        <taxon>Eukaryota</taxon>
        <taxon>Fungi</taxon>
        <taxon>Dikarya</taxon>
        <taxon>Ascomycota</taxon>
        <taxon>Pezizomycotina</taxon>
        <taxon>Dothideomycetes</taxon>
        <taxon>Dothideomycetes incertae sedis</taxon>
        <taxon>Lineolatales</taxon>
        <taxon>Lineolataceae</taxon>
        <taxon>Lineolata</taxon>
    </lineage>
</organism>
<dbReference type="Pfam" id="PF14324">
    <property type="entry name" value="PINIT"/>
    <property type="match status" value="1"/>
</dbReference>
<dbReference type="SMART" id="SM00513">
    <property type="entry name" value="SAP"/>
    <property type="match status" value="1"/>
</dbReference>
<evidence type="ECO:0000256" key="5">
    <source>
        <dbReference type="ARBA" id="ARBA00022771"/>
    </source>
</evidence>
<feature type="compositionally biased region" description="Low complexity" evidence="9">
    <location>
        <begin position="94"/>
        <end position="112"/>
    </location>
</feature>
<dbReference type="Pfam" id="PF02037">
    <property type="entry name" value="SAP"/>
    <property type="match status" value="1"/>
</dbReference>
<dbReference type="InterPro" id="IPR038654">
    <property type="entry name" value="PINIT_sf"/>
</dbReference>
<dbReference type="OrthoDB" id="28127at2759"/>
<evidence type="ECO:0000313" key="12">
    <source>
        <dbReference type="EMBL" id="KAF2457074.1"/>
    </source>
</evidence>
<feature type="compositionally biased region" description="Pro residues" evidence="9">
    <location>
        <begin position="447"/>
        <end position="457"/>
    </location>
</feature>
<dbReference type="PANTHER" id="PTHR10782">
    <property type="entry name" value="ZINC FINGER MIZ DOMAIN-CONTAINING PROTEIN"/>
    <property type="match status" value="1"/>
</dbReference>
<evidence type="ECO:0000256" key="3">
    <source>
        <dbReference type="ARBA" id="ARBA00022679"/>
    </source>
</evidence>
<dbReference type="Pfam" id="PF02891">
    <property type="entry name" value="zf-MIZ"/>
    <property type="match status" value="1"/>
</dbReference>
<dbReference type="AlphaFoldDB" id="A0A6A6NZW4"/>
<keyword evidence="13" id="KW-1185">Reference proteome</keyword>
<reference evidence="12" key="1">
    <citation type="journal article" date="2020" name="Stud. Mycol.">
        <title>101 Dothideomycetes genomes: a test case for predicting lifestyles and emergence of pathogens.</title>
        <authorList>
            <person name="Haridas S."/>
            <person name="Albert R."/>
            <person name="Binder M."/>
            <person name="Bloem J."/>
            <person name="Labutti K."/>
            <person name="Salamov A."/>
            <person name="Andreopoulos B."/>
            <person name="Baker S."/>
            <person name="Barry K."/>
            <person name="Bills G."/>
            <person name="Bluhm B."/>
            <person name="Cannon C."/>
            <person name="Castanera R."/>
            <person name="Culley D."/>
            <person name="Daum C."/>
            <person name="Ezra D."/>
            <person name="Gonzalez J."/>
            <person name="Henrissat B."/>
            <person name="Kuo A."/>
            <person name="Liang C."/>
            <person name="Lipzen A."/>
            <person name="Lutzoni F."/>
            <person name="Magnuson J."/>
            <person name="Mondo S."/>
            <person name="Nolan M."/>
            <person name="Ohm R."/>
            <person name="Pangilinan J."/>
            <person name="Park H.-J."/>
            <person name="Ramirez L."/>
            <person name="Alfaro M."/>
            <person name="Sun H."/>
            <person name="Tritt A."/>
            <person name="Yoshinaga Y."/>
            <person name="Zwiers L.-H."/>
            <person name="Turgeon B."/>
            <person name="Goodwin S."/>
            <person name="Spatafora J."/>
            <person name="Crous P."/>
            <person name="Grigoriev I."/>
        </authorList>
    </citation>
    <scope>NUCLEOTIDE SEQUENCE</scope>
    <source>
        <strain evidence="12">ATCC 16933</strain>
    </source>
</reference>
<feature type="region of interest" description="Disordered" evidence="9">
    <location>
        <begin position="81"/>
        <end position="130"/>
    </location>
</feature>
<keyword evidence="7" id="KW-0862">Zinc</keyword>
<dbReference type="InterPro" id="IPR013083">
    <property type="entry name" value="Znf_RING/FYVE/PHD"/>
</dbReference>
<dbReference type="GO" id="GO:0061665">
    <property type="term" value="F:SUMO ligase activity"/>
    <property type="evidence" value="ECO:0007669"/>
    <property type="project" value="TreeGrafter"/>
</dbReference>
<comment type="pathway">
    <text evidence="1">Protein modification; protein sumoylation.</text>
</comment>
<keyword evidence="3" id="KW-0808">Transferase</keyword>
<dbReference type="PROSITE" id="PS51044">
    <property type="entry name" value="ZF_SP_RING"/>
    <property type="match status" value="1"/>
</dbReference>
<evidence type="ECO:0000256" key="1">
    <source>
        <dbReference type="ARBA" id="ARBA00004718"/>
    </source>
</evidence>
<dbReference type="EMBL" id="MU001681">
    <property type="protein sequence ID" value="KAF2457074.1"/>
    <property type="molecule type" value="Genomic_DNA"/>
</dbReference>
<evidence type="ECO:0000259" key="11">
    <source>
        <dbReference type="PROSITE" id="PS51466"/>
    </source>
</evidence>
<dbReference type="GO" id="GO:0016925">
    <property type="term" value="P:protein sumoylation"/>
    <property type="evidence" value="ECO:0007669"/>
    <property type="project" value="UniProtKB-UniPathway"/>
</dbReference>
<dbReference type="UniPathway" id="UPA00886"/>
<dbReference type="Gene3D" id="3.30.40.10">
    <property type="entry name" value="Zinc/RING finger domain, C3HC4 (zinc finger)"/>
    <property type="match status" value="1"/>
</dbReference>
<name>A0A6A6NZW4_9PEZI</name>
<dbReference type="InterPro" id="IPR003034">
    <property type="entry name" value="SAP_dom"/>
</dbReference>
<dbReference type="InterPro" id="IPR004181">
    <property type="entry name" value="Znf_MIZ"/>
</dbReference>
<evidence type="ECO:0000256" key="7">
    <source>
        <dbReference type="ARBA" id="ARBA00022833"/>
    </source>
</evidence>
<dbReference type="PROSITE" id="PS51466">
    <property type="entry name" value="PINIT"/>
    <property type="match status" value="1"/>
</dbReference>
<dbReference type="GO" id="GO:0000785">
    <property type="term" value="C:chromatin"/>
    <property type="evidence" value="ECO:0007669"/>
    <property type="project" value="TreeGrafter"/>
</dbReference>
<evidence type="ECO:0000256" key="8">
    <source>
        <dbReference type="PROSITE-ProRule" id="PRU00452"/>
    </source>
</evidence>
<keyword evidence="6" id="KW-0833">Ubl conjugation pathway</keyword>
<dbReference type="Gene3D" id="2.60.120.780">
    <property type="entry name" value="PINIT domain"/>
    <property type="match status" value="1"/>
</dbReference>
<sequence>MASASSDPQIREAVQSSVQHLRRLKNDYLKQICRTLTLPVSGVKASLQSRIENVLRDASQRNDYTRLNRIRRAINPGAVEIAPSPTLAPSYSTSSPALGSSQLGSLSNGSSSRNGVCGSMARQMPSSPMPDFNTTDNALVRFKESPFYQLLDRLSPPTPMLAMPSNRQTVQNCFSLGQQLSQQIAASSAVRVMLYCHAEMTMINYGARVDVAFPHNIEVHVNHNPVRANYKGLKNKPGSTRPVDITPFIRKHPDFKNEVAVTYALTTQRFELSVFSVRKHSIDELVGRITRIIEKQAVINEFLKAASDPDIVATSTVMSLKDPVSTVRITVPCRSAVCNHNQCFDASTFLQLQEQAPTWACPICQKTVSFESLAVDEYFKEILQETSTDTSQITIEPDGKWHVGDWTATATTSNGAQKANNNDADDADSSDIIEITDSRPTASLKPEPSPSVPPPPSSFSKSSFHINLTASTPPISSREASSVPRSVSRPTTSLAGSKRPAAEVIDLTLSSDDEDARPVKKQAYIPSATTGAPSSSNSPAAFHHQQQRYTMPPLPSASPAAPP</sequence>
<feature type="compositionally biased region" description="Polar residues" evidence="9">
    <location>
        <begin position="527"/>
        <end position="539"/>
    </location>
</feature>
<proteinExistence type="inferred from homology"/>
<feature type="region of interest" description="Disordered" evidence="9">
    <location>
        <begin position="439"/>
        <end position="563"/>
    </location>
</feature>
<comment type="similarity">
    <text evidence="2">Belongs to the PIAS family.</text>
</comment>
<evidence type="ECO:0000256" key="2">
    <source>
        <dbReference type="ARBA" id="ARBA00005383"/>
    </source>
</evidence>
<feature type="region of interest" description="Disordered" evidence="9">
    <location>
        <begin position="411"/>
        <end position="430"/>
    </location>
</feature>
<feature type="domain" description="SP-RING-type" evidence="10">
    <location>
        <begin position="307"/>
        <end position="388"/>
    </location>
</feature>
<accession>A0A6A6NZW4</accession>
<dbReference type="PANTHER" id="PTHR10782:SF4">
    <property type="entry name" value="TONALLI, ISOFORM E"/>
    <property type="match status" value="1"/>
</dbReference>
<evidence type="ECO:0000259" key="10">
    <source>
        <dbReference type="PROSITE" id="PS51044"/>
    </source>
</evidence>
<dbReference type="GO" id="GO:0008270">
    <property type="term" value="F:zinc ion binding"/>
    <property type="evidence" value="ECO:0007669"/>
    <property type="project" value="UniProtKB-KW"/>
</dbReference>